<dbReference type="Proteomes" id="UP000612899">
    <property type="component" value="Unassembled WGS sequence"/>
</dbReference>
<dbReference type="AlphaFoldDB" id="A0A8J3QGP4"/>
<dbReference type="Gene3D" id="1.10.1660.10">
    <property type="match status" value="1"/>
</dbReference>
<name>A0A8J3QGP4_9ACTN</name>
<dbReference type="SMART" id="SM00422">
    <property type="entry name" value="HTH_MERR"/>
    <property type="match status" value="1"/>
</dbReference>
<dbReference type="EMBL" id="BONY01000106">
    <property type="protein sequence ID" value="GIH10769.1"/>
    <property type="molecule type" value="Genomic_DNA"/>
</dbReference>
<dbReference type="CDD" id="cd01107">
    <property type="entry name" value="HTH_BmrR"/>
    <property type="match status" value="1"/>
</dbReference>
<evidence type="ECO:0000313" key="4">
    <source>
        <dbReference type="Proteomes" id="UP000612899"/>
    </source>
</evidence>
<evidence type="ECO:0000256" key="1">
    <source>
        <dbReference type="ARBA" id="ARBA00023125"/>
    </source>
</evidence>
<dbReference type="InterPro" id="IPR011256">
    <property type="entry name" value="Reg_factor_effector_dom_sf"/>
</dbReference>
<evidence type="ECO:0000259" key="2">
    <source>
        <dbReference type="PROSITE" id="PS50937"/>
    </source>
</evidence>
<gene>
    <name evidence="3" type="ORF">Rhe02_88360</name>
</gene>
<dbReference type="Pfam" id="PF13411">
    <property type="entry name" value="MerR_1"/>
    <property type="match status" value="1"/>
</dbReference>
<dbReference type="InterPro" id="IPR000551">
    <property type="entry name" value="MerR-type_HTH_dom"/>
</dbReference>
<dbReference type="Gene3D" id="3.20.80.10">
    <property type="entry name" value="Regulatory factor, effector binding domain"/>
    <property type="match status" value="1"/>
</dbReference>
<dbReference type="SUPFAM" id="SSF55136">
    <property type="entry name" value="Probable bacterial effector-binding domain"/>
    <property type="match status" value="1"/>
</dbReference>
<dbReference type="PANTHER" id="PTHR30204">
    <property type="entry name" value="REDOX-CYCLING DRUG-SENSING TRANSCRIPTIONAL ACTIVATOR SOXR"/>
    <property type="match status" value="1"/>
</dbReference>
<protein>
    <submittedName>
        <fullName evidence="3">MerR family transcriptional regulator</fullName>
    </submittedName>
</protein>
<keyword evidence="1" id="KW-0238">DNA-binding</keyword>
<dbReference type="SMART" id="SM00871">
    <property type="entry name" value="AraC_E_bind"/>
    <property type="match status" value="1"/>
</dbReference>
<dbReference type="RefSeq" id="WP_203914489.1">
    <property type="nucleotide sequence ID" value="NZ_BONY01000106.1"/>
</dbReference>
<comment type="caution">
    <text evidence="3">The sequence shown here is derived from an EMBL/GenBank/DDBJ whole genome shotgun (WGS) entry which is preliminary data.</text>
</comment>
<proteinExistence type="predicted"/>
<evidence type="ECO:0000313" key="3">
    <source>
        <dbReference type="EMBL" id="GIH10769.1"/>
    </source>
</evidence>
<feature type="domain" description="HTH merR-type" evidence="2">
    <location>
        <begin position="1"/>
        <end position="71"/>
    </location>
</feature>
<dbReference type="PROSITE" id="PS50937">
    <property type="entry name" value="HTH_MERR_2"/>
    <property type="match status" value="1"/>
</dbReference>
<accession>A0A8J3QGP4</accession>
<dbReference type="GO" id="GO:0003677">
    <property type="term" value="F:DNA binding"/>
    <property type="evidence" value="ECO:0007669"/>
    <property type="project" value="UniProtKB-KW"/>
</dbReference>
<dbReference type="InterPro" id="IPR029442">
    <property type="entry name" value="GyrI-like"/>
</dbReference>
<keyword evidence="4" id="KW-1185">Reference proteome</keyword>
<dbReference type="GO" id="GO:0003700">
    <property type="term" value="F:DNA-binding transcription factor activity"/>
    <property type="evidence" value="ECO:0007669"/>
    <property type="project" value="InterPro"/>
</dbReference>
<sequence>MFTIGDFASLGRVSVRMLRHYDALGLLEPARVDPFSGYRFYSAEQLSRLNRIIALKELGFTLQQVGAILDEKVDVVELRGMLRMRRAQLEHQVSTDTARLAAVNARLRLIEIEGHMNTQDVVLKSLPAMRLATLSAVAASYASSDIGPTIQPLYKQLLERVTEAGVMPTGSPVAYYTPANDDGAVTVVAGFTVSAQASPEQRFDIAELPAVPRAAALIHHGSLENADETYQALAKWIEDNGYRADGAGYAREVYLDTPMDDISKWVTEMQIVLLPDSDA</sequence>
<dbReference type="InterPro" id="IPR009061">
    <property type="entry name" value="DNA-bd_dom_put_sf"/>
</dbReference>
<dbReference type="InterPro" id="IPR010499">
    <property type="entry name" value="AraC_E-bd"/>
</dbReference>
<organism evidence="3 4">
    <name type="scientific">Rhizocola hellebori</name>
    <dbReference type="NCBI Taxonomy" id="1392758"/>
    <lineage>
        <taxon>Bacteria</taxon>
        <taxon>Bacillati</taxon>
        <taxon>Actinomycetota</taxon>
        <taxon>Actinomycetes</taxon>
        <taxon>Micromonosporales</taxon>
        <taxon>Micromonosporaceae</taxon>
        <taxon>Rhizocola</taxon>
    </lineage>
</organism>
<dbReference type="PANTHER" id="PTHR30204:SF97">
    <property type="entry name" value="MERR FAMILY REGULATORY PROTEIN"/>
    <property type="match status" value="1"/>
</dbReference>
<dbReference type="Pfam" id="PF06445">
    <property type="entry name" value="GyrI-like"/>
    <property type="match status" value="1"/>
</dbReference>
<reference evidence="3" key="1">
    <citation type="submission" date="2021-01" db="EMBL/GenBank/DDBJ databases">
        <title>Whole genome shotgun sequence of Rhizocola hellebori NBRC 109834.</title>
        <authorList>
            <person name="Komaki H."/>
            <person name="Tamura T."/>
        </authorList>
    </citation>
    <scope>NUCLEOTIDE SEQUENCE</scope>
    <source>
        <strain evidence="3">NBRC 109834</strain>
    </source>
</reference>
<dbReference type="SUPFAM" id="SSF46955">
    <property type="entry name" value="Putative DNA-binding domain"/>
    <property type="match status" value="1"/>
</dbReference>
<dbReference type="InterPro" id="IPR047057">
    <property type="entry name" value="MerR_fam"/>
</dbReference>